<reference evidence="3" key="1">
    <citation type="submission" date="2019-11" db="EMBL/GenBank/DDBJ databases">
        <authorList>
            <person name="Liu Y."/>
            <person name="Hou J."/>
            <person name="Li T.-Q."/>
            <person name="Guan C.-H."/>
            <person name="Wu X."/>
            <person name="Wu H.-Z."/>
            <person name="Ling F."/>
            <person name="Zhang R."/>
            <person name="Shi X.-G."/>
            <person name="Ren J.-P."/>
            <person name="Chen E.-F."/>
            <person name="Sun J.-M."/>
        </authorList>
    </citation>
    <scope>NUCLEOTIDE SEQUENCE</scope>
    <source>
        <strain evidence="3">Adult_tree_wgs_1</strain>
        <tissue evidence="3">Leaves</tissue>
    </source>
</reference>
<proteinExistence type="predicted"/>
<keyword evidence="2" id="KW-0812">Transmembrane</keyword>
<feature type="compositionally biased region" description="Basic and acidic residues" evidence="1">
    <location>
        <begin position="200"/>
        <end position="215"/>
    </location>
</feature>
<name>A0A834H8N7_RHOSS</name>
<feature type="transmembrane region" description="Helical" evidence="2">
    <location>
        <begin position="99"/>
        <end position="119"/>
    </location>
</feature>
<comment type="caution">
    <text evidence="3">The sequence shown here is derived from an EMBL/GenBank/DDBJ whole genome shotgun (WGS) entry which is preliminary data.</text>
</comment>
<keyword evidence="2" id="KW-1133">Transmembrane helix</keyword>
<keyword evidence="4" id="KW-1185">Reference proteome</keyword>
<evidence type="ECO:0000256" key="1">
    <source>
        <dbReference type="SAM" id="MobiDB-lite"/>
    </source>
</evidence>
<protein>
    <submittedName>
        <fullName evidence="3">Uncharacterized protein</fullName>
    </submittedName>
</protein>
<gene>
    <name evidence="3" type="ORF">RHSIM_Rhsim02G0005900</name>
</gene>
<evidence type="ECO:0000313" key="4">
    <source>
        <dbReference type="Proteomes" id="UP000626092"/>
    </source>
</evidence>
<accession>A0A834H8N7</accession>
<keyword evidence="2" id="KW-0472">Membrane</keyword>
<dbReference type="EMBL" id="WJXA01000002">
    <property type="protein sequence ID" value="KAF7149881.1"/>
    <property type="molecule type" value="Genomic_DNA"/>
</dbReference>
<sequence length="215" mass="24061">MATSRRSSQPQFFIVSSSFALGTLLGELLFKKTSFESAVTTKMGSIDLKMASIDSKVGSNDSKMDSICTTLSALVAKKEWQQRRRVTEFRSTMNEVKRVLLLIAVLVEPFALVVLGRNIKLFRCNSKKGSEYIATTSTITNIWSRQKEIGHIKYKWKSEAQVHEEELEAWSGNGGDPVEEAKGEYFAVEKKMYRGAPGGEVKDKEPQGDVYSKSE</sequence>
<dbReference type="Proteomes" id="UP000626092">
    <property type="component" value="Unassembled WGS sequence"/>
</dbReference>
<organism evidence="3 4">
    <name type="scientific">Rhododendron simsii</name>
    <name type="common">Sims's rhododendron</name>
    <dbReference type="NCBI Taxonomy" id="118357"/>
    <lineage>
        <taxon>Eukaryota</taxon>
        <taxon>Viridiplantae</taxon>
        <taxon>Streptophyta</taxon>
        <taxon>Embryophyta</taxon>
        <taxon>Tracheophyta</taxon>
        <taxon>Spermatophyta</taxon>
        <taxon>Magnoliopsida</taxon>
        <taxon>eudicotyledons</taxon>
        <taxon>Gunneridae</taxon>
        <taxon>Pentapetalae</taxon>
        <taxon>asterids</taxon>
        <taxon>Ericales</taxon>
        <taxon>Ericaceae</taxon>
        <taxon>Ericoideae</taxon>
        <taxon>Rhodoreae</taxon>
        <taxon>Rhododendron</taxon>
    </lineage>
</organism>
<feature type="region of interest" description="Disordered" evidence="1">
    <location>
        <begin position="196"/>
        <end position="215"/>
    </location>
</feature>
<feature type="transmembrane region" description="Helical" evidence="2">
    <location>
        <begin position="12"/>
        <end position="30"/>
    </location>
</feature>
<dbReference type="AlphaFoldDB" id="A0A834H8N7"/>
<evidence type="ECO:0000313" key="3">
    <source>
        <dbReference type="EMBL" id="KAF7149881.1"/>
    </source>
</evidence>
<evidence type="ECO:0000256" key="2">
    <source>
        <dbReference type="SAM" id="Phobius"/>
    </source>
</evidence>